<name>A0ABR3WAK2_9PEZI</name>
<keyword evidence="3" id="KW-1185">Reference proteome</keyword>
<dbReference type="EMBL" id="JAZHXJ010000565">
    <property type="protein sequence ID" value="KAL1857391.1"/>
    <property type="molecule type" value="Genomic_DNA"/>
</dbReference>
<organism evidence="2 3">
    <name type="scientific">Phialemonium thermophilum</name>
    <dbReference type="NCBI Taxonomy" id="223376"/>
    <lineage>
        <taxon>Eukaryota</taxon>
        <taxon>Fungi</taxon>
        <taxon>Dikarya</taxon>
        <taxon>Ascomycota</taxon>
        <taxon>Pezizomycotina</taxon>
        <taxon>Sordariomycetes</taxon>
        <taxon>Sordariomycetidae</taxon>
        <taxon>Cephalothecales</taxon>
        <taxon>Cephalothecaceae</taxon>
        <taxon>Phialemonium</taxon>
    </lineage>
</organism>
<gene>
    <name evidence="2" type="ORF">VTK73DRAFT_8098</name>
</gene>
<feature type="region of interest" description="Disordered" evidence="1">
    <location>
        <begin position="270"/>
        <end position="298"/>
    </location>
</feature>
<sequence length="402" mass="45672">MSGRFSGAAFGARGSIWSAVCRTSARPGGRCFSTSSSRQATHVVSFTETSSPQLDDVLAEIRTKIILPSYIRIEQRKKLYDARYKKKLEVDPVTMELDGQILKFYYTDPVREMPNTRELLLRAVNQMKTPQDWENLPRLLEGVCGQAGRKLEYYDYPRLIRKAALHGCLRTIFVCIRQVKRTHFRLGSSETVNELLSWVQKQAIDSGRERAATEEALAWTERIILSLEDEAHHPVRKRGDEGKDPKSYPLCRDPQILAARLHMASALALLPPPASDGAEDGESAATQRRQEDDEARRRKVTKYTREIVALWPEGKGLMELHTPEAYQTRGELRYLLDSNEFLWYAAPVLKGLETAAQVVEPALAEELQKRIAPLREEIDAALADENRVKGRRGEQMYNDLFA</sequence>
<evidence type="ECO:0000256" key="1">
    <source>
        <dbReference type="SAM" id="MobiDB-lite"/>
    </source>
</evidence>
<accession>A0ABR3WAK2</accession>
<evidence type="ECO:0000313" key="2">
    <source>
        <dbReference type="EMBL" id="KAL1857391.1"/>
    </source>
</evidence>
<protein>
    <submittedName>
        <fullName evidence="2">Uncharacterized protein</fullName>
    </submittedName>
</protein>
<comment type="caution">
    <text evidence="2">The sequence shown here is derived from an EMBL/GenBank/DDBJ whole genome shotgun (WGS) entry which is preliminary data.</text>
</comment>
<proteinExistence type="predicted"/>
<evidence type="ECO:0000313" key="3">
    <source>
        <dbReference type="Proteomes" id="UP001586593"/>
    </source>
</evidence>
<dbReference type="Proteomes" id="UP001586593">
    <property type="component" value="Unassembled WGS sequence"/>
</dbReference>
<reference evidence="2 3" key="1">
    <citation type="journal article" date="2024" name="Commun. Biol.">
        <title>Comparative genomic analysis of thermophilic fungi reveals convergent evolutionary adaptations and gene losses.</title>
        <authorList>
            <person name="Steindorff A.S."/>
            <person name="Aguilar-Pontes M.V."/>
            <person name="Robinson A.J."/>
            <person name="Andreopoulos B."/>
            <person name="LaButti K."/>
            <person name="Kuo A."/>
            <person name="Mondo S."/>
            <person name="Riley R."/>
            <person name="Otillar R."/>
            <person name="Haridas S."/>
            <person name="Lipzen A."/>
            <person name="Grimwood J."/>
            <person name="Schmutz J."/>
            <person name="Clum A."/>
            <person name="Reid I.D."/>
            <person name="Moisan M.C."/>
            <person name="Butler G."/>
            <person name="Nguyen T.T.M."/>
            <person name="Dewar K."/>
            <person name="Conant G."/>
            <person name="Drula E."/>
            <person name="Henrissat B."/>
            <person name="Hansel C."/>
            <person name="Singer S."/>
            <person name="Hutchinson M.I."/>
            <person name="de Vries R.P."/>
            <person name="Natvig D.O."/>
            <person name="Powell A.J."/>
            <person name="Tsang A."/>
            <person name="Grigoriev I.V."/>
        </authorList>
    </citation>
    <scope>NUCLEOTIDE SEQUENCE [LARGE SCALE GENOMIC DNA]</scope>
    <source>
        <strain evidence="2 3">ATCC 24622</strain>
    </source>
</reference>